<dbReference type="PANTHER" id="PTHR43218:SF1">
    <property type="entry name" value="PHOSPHORIBOSYLTRANSFERASE"/>
    <property type="match status" value="1"/>
</dbReference>
<dbReference type="Pfam" id="PF00156">
    <property type="entry name" value="Pribosyltran"/>
    <property type="match status" value="1"/>
</dbReference>
<dbReference type="GO" id="GO:0016757">
    <property type="term" value="F:glycosyltransferase activity"/>
    <property type="evidence" value="ECO:0007669"/>
    <property type="project" value="UniProtKB-KW"/>
</dbReference>
<evidence type="ECO:0000313" key="2">
    <source>
        <dbReference type="Proteomes" id="UP000248257"/>
    </source>
</evidence>
<dbReference type="CDD" id="cd06223">
    <property type="entry name" value="PRTases_typeI"/>
    <property type="match status" value="1"/>
</dbReference>
<organism evidence="1 2">
    <name type="scientific">Komagataeibacter xylinus</name>
    <name type="common">Gluconacetobacter xylinus</name>
    <dbReference type="NCBI Taxonomy" id="28448"/>
    <lineage>
        <taxon>Bacteria</taxon>
        <taxon>Pseudomonadati</taxon>
        <taxon>Pseudomonadota</taxon>
        <taxon>Alphaproteobacteria</taxon>
        <taxon>Acetobacterales</taxon>
        <taxon>Acetobacteraceae</taxon>
        <taxon>Komagataeibacter</taxon>
    </lineage>
</organism>
<dbReference type="InterPro" id="IPR029057">
    <property type="entry name" value="PRTase-like"/>
</dbReference>
<dbReference type="Gene3D" id="3.40.50.2020">
    <property type="match status" value="1"/>
</dbReference>
<dbReference type="Proteomes" id="UP000248257">
    <property type="component" value="Unassembled WGS sequence"/>
</dbReference>
<dbReference type="RefSeq" id="WP_082770786.1">
    <property type="nucleotide sequence ID" value="NZ_CBCRXN010000008.1"/>
</dbReference>
<gene>
    <name evidence="1" type="ORF">CFR75_08915</name>
</gene>
<reference evidence="1 2" key="1">
    <citation type="submission" date="2017-07" db="EMBL/GenBank/DDBJ databases">
        <title>A draft genome sequence of Komagataeibacter xylinus LMG 1515.</title>
        <authorList>
            <person name="Skraban J."/>
            <person name="Cleenwerck I."/>
            <person name="Vandamme P."/>
            <person name="Trcek J."/>
        </authorList>
    </citation>
    <scope>NUCLEOTIDE SEQUENCE [LARGE SCALE GENOMIC DNA]</scope>
    <source>
        <strain evidence="1 2">LMG 1515</strain>
    </source>
</reference>
<dbReference type="SUPFAM" id="SSF53271">
    <property type="entry name" value="PRTase-like"/>
    <property type="match status" value="1"/>
</dbReference>
<evidence type="ECO:0000313" key="1">
    <source>
        <dbReference type="EMBL" id="PYD56896.1"/>
    </source>
</evidence>
<dbReference type="InterPro" id="IPR000836">
    <property type="entry name" value="PRTase_dom"/>
</dbReference>
<keyword evidence="2" id="KW-1185">Reference proteome</keyword>
<name>A0A318PMU0_KOMXY</name>
<protein>
    <submittedName>
        <fullName evidence="1">Phosphoribosyltransferase</fullName>
    </submittedName>
</protein>
<dbReference type="AlphaFoldDB" id="A0A318PMU0"/>
<keyword evidence="1" id="KW-0328">Glycosyltransferase</keyword>
<keyword evidence="1" id="KW-0808">Transferase</keyword>
<dbReference type="OrthoDB" id="7060065at2"/>
<dbReference type="EMBL" id="NKUC01000015">
    <property type="protein sequence ID" value="PYD56896.1"/>
    <property type="molecule type" value="Genomic_DNA"/>
</dbReference>
<dbReference type="NCBIfam" id="NF004689">
    <property type="entry name" value="PRK06031.1"/>
    <property type="match status" value="1"/>
</dbReference>
<accession>A0A318PMU0</accession>
<sequence>MTLSAYHATWSPDGAPAAASPHSQSYPVRLHDGSTLTLPLRPLPGGTQAIALLMANQTSFTVERQLIRLLAEMVSPLAPEAIVGVPTMGLAYARPVAEKLGLNDYVALGHSRKFWYDDTLAIPLTSSTSPDQTKHLYLDPALVDRVRGRRVVVIDDVLNTGRTAAAAVHLLERAGACVVAITAVLTEGWAWRAALAAACPNTVPPVHALGHIPLFGRQPDGWHPLPGT</sequence>
<comment type="caution">
    <text evidence="1">The sequence shown here is derived from an EMBL/GenBank/DDBJ whole genome shotgun (WGS) entry which is preliminary data.</text>
</comment>
<dbReference type="STRING" id="1220579.GCA_001571345_01678"/>
<dbReference type="PANTHER" id="PTHR43218">
    <property type="entry name" value="PHOSPHORIBOSYLTRANSFERASE-RELATED"/>
    <property type="match status" value="1"/>
</dbReference>
<proteinExistence type="predicted"/>